<proteinExistence type="predicted"/>
<evidence type="ECO:0000256" key="1">
    <source>
        <dbReference type="SAM" id="MobiDB-lite"/>
    </source>
</evidence>
<keyword evidence="3" id="KW-1185">Reference proteome</keyword>
<comment type="caution">
    <text evidence="2">The sequence shown here is derived from an EMBL/GenBank/DDBJ whole genome shotgun (WGS) entry which is preliminary data.</text>
</comment>
<dbReference type="EMBL" id="JAWIZZ010000061">
    <property type="protein sequence ID" value="KAK5773885.1"/>
    <property type="molecule type" value="Genomic_DNA"/>
</dbReference>
<name>A0AAN7WEM7_9SACH</name>
<evidence type="ECO:0000313" key="2">
    <source>
        <dbReference type="EMBL" id="KAK5773885.1"/>
    </source>
</evidence>
<feature type="region of interest" description="Disordered" evidence="1">
    <location>
        <begin position="144"/>
        <end position="163"/>
    </location>
</feature>
<organism evidence="2 3">
    <name type="scientific">Arxiozyma heterogenica</name>
    <dbReference type="NCBI Taxonomy" id="278026"/>
    <lineage>
        <taxon>Eukaryota</taxon>
        <taxon>Fungi</taxon>
        <taxon>Dikarya</taxon>
        <taxon>Ascomycota</taxon>
        <taxon>Saccharomycotina</taxon>
        <taxon>Saccharomycetes</taxon>
        <taxon>Saccharomycetales</taxon>
        <taxon>Saccharomycetaceae</taxon>
        <taxon>Arxiozyma</taxon>
    </lineage>
</organism>
<feature type="compositionally biased region" description="Basic and acidic residues" evidence="1">
    <location>
        <begin position="144"/>
        <end position="159"/>
    </location>
</feature>
<accession>A0AAN7WEM7</accession>
<dbReference type="Proteomes" id="UP001306508">
    <property type="component" value="Unassembled WGS sequence"/>
</dbReference>
<gene>
    <name evidence="2" type="ORF">RI543_004783</name>
</gene>
<sequence>MVGQQFIPYRYGVKWAIQMRRNAIIISPDNKYVDLGIDGSAVIYNMADLNSNNSNNHNIYIIPNIIEWDTTEQKMLCHYINDHMVGSPISSSCNNINGVKNESRKDNTMFICLIPSFKGRFKMIDWLLHKFWICCEEEKDSKKEKEEATQHNDNNDTKGGKSMMGPLHVSPSLIQYIKDLMIHLRMHRLLVPGKGGGIHTGTLNDMIMLCELIGSEIHGRDYVIPEDIKQGFKWYIPWHMIPLQPDQWQLDTSLLYGSDPRYVKQFHEIVSSVRTEPGALEYLIVDDILRNVIPAI</sequence>
<dbReference type="AlphaFoldDB" id="A0AAN7WEM7"/>
<reference evidence="3" key="1">
    <citation type="submission" date="2023-07" db="EMBL/GenBank/DDBJ databases">
        <title>A draft genome of Kazachstania heterogenica Y-27499.</title>
        <authorList>
            <person name="Donic C."/>
            <person name="Kralova J.S."/>
            <person name="Fidel L."/>
            <person name="Ben-Dor S."/>
            <person name="Jung S."/>
        </authorList>
    </citation>
    <scope>NUCLEOTIDE SEQUENCE [LARGE SCALE GENOMIC DNA]</scope>
    <source>
        <strain evidence="3">Y27499</strain>
    </source>
</reference>
<protein>
    <submittedName>
        <fullName evidence="2">Uncharacterized protein</fullName>
    </submittedName>
</protein>
<evidence type="ECO:0000313" key="3">
    <source>
        <dbReference type="Proteomes" id="UP001306508"/>
    </source>
</evidence>